<reference evidence="2 3" key="1">
    <citation type="submission" date="2019-11" db="EMBL/GenBank/DDBJ databases">
        <authorList>
            <person name="Cao P."/>
        </authorList>
    </citation>
    <scope>NUCLEOTIDE SEQUENCE [LARGE SCALE GENOMIC DNA]</scope>
    <source>
        <strain evidence="2 3">NEAU-AAG5</strain>
    </source>
</reference>
<proteinExistence type="predicted"/>
<keyword evidence="3" id="KW-1185">Reference proteome</keyword>
<evidence type="ECO:0000313" key="2">
    <source>
        <dbReference type="EMBL" id="MUN35668.1"/>
    </source>
</evidence>
<dbReference type="EMBL" id="WOFH01000001">
    <property type="protein sequence ID" value="MUN35668.1"/>
    <property type="molecule type" value="Genomic_DNA"/>
</dbReference>
<feature type="region of interest" description="Disordered" evidence="1">
    <location>
        <begin position="132"/>
        <end position="154"/>
    </location>
</feature>
<name>A0A7K1KU05_9ACTN</name>
<gene>
    <name evidence="2" type="ORF">GNZ18_03515</name>
</gene>
<dbReference type="Proteomes" id="UP000432015">
    <property type="component" value="Unassembled WGS sequence"/>
</dbReference>
<dbReference type="RefSeq" id="WP_156214566.1">
    <property type="nucleotide sequence ID" value="NZ_WOFH01000001.1"/>
</dbReference>
<evidence type="ECO:0000313" key="3">
    <source>
        <dbReference type="Proteomes" id="UP000432015"/>
    </source>
</evidence>
<protein>
    <submittedName>
        <fullName evidence="2">Uncharacterized protein</fullName>
    </submittedName>
</protein>
<sequence>MADDEAWLRRVLRALLVLGGLLFAGWLLGGCAQSAHAEELPPPVEVVQNAHPELKRVLDQRPELPEVVAPRPAVPDVVPVEKVPEVLAPVEVPRRVVQPAAPAAQSAVQVRRPSAPSRAVRVERALVRRVGVVRHQQQQRHSHVQAPDVRPAPVPMPVRSDTRAGGLSVIGGSAVVPAVSSWVPARPPAAIALVFGPVPPPVRTAADEPSFAPD</sequence>
<comment type="caution">
    <text evidence="2">The sequence shown here is derived from an EMBL/GenBank/DDBJ whole genome shotgun (WGS) entry which is preliminary data.</text>
</comment>
<dbReference type="AlphaFoldDB" id="A0A7K1KU05"/>
<organism evidence="2 3">
    <name type="scientific">Actinomadura litoris</name>
    <dbReference type="NCBI Taxonomy" id="2678616"/>
    <lineage>
        <taxon>Bacteria</taxon>
        <taxon>Bacillati</taxon>
        <taxon>Actinomycetota</taxon>
        <taxon>Actinomycetes</taxon>
        <taxon>Streptosporangiales</taxon>
        <taxon>Thermomonosporaceae</taxon>
        <taxon>Actinomadura</taxon>
    </lineage>
</organism>
<evidence type="ECO:0000256" key="1">
    <source>
        <dbReference type="SAM" id="MobiDB-lite"/>
    </source>
</evidence>
<accession>A0A7K1KU05</accession>